<evidence type="ECO:0000256" key="2">
    <source>
        <dbReference type="ARBA" id="ARBA00022737"/>
    </source>
</evidence>
<evidence type="ECO:0000256" key="1">
    <source>
        <dbReference type="ARBA" id="ARBA00022614"/>
    </source>
</evidence>
<proteinExistence type="predicted"/>
<dbReference type="EMBL" id="JBBPFD010000004">
    <property type="protein sequence ID" value="KAK7930716.1"/>
    <property type="molecule type" value="Genomic_DNA"/>
</dbReference>
<dbReference type="InterPro" id="IPR032675">
    <property type="entry name" value="LRR_dom_sf"/>
</dbReference>
<dbReference type="InterPro" id="IPR006553">
    <property type="entry name" value="Leu-rich_rpt_Cys-con_subtyp"/>
</dbReference>
<keyword evidence="1" id="KW-0433">Leucine-rich repeat</keyword>
<gene>
    <name evidence="3" type="ORF">WMY93_007111</name>
</gene>
<sequence>MQGFSHEQKEQHIRKLVGDDDLANKVIDHIKISKSLYCFCRIPAMCTIMATVLKVSDFAHEHPLLLREETSVHGVPMFCFAHISVLEYIYALVKLNEETSKGPIDDYLACLQETIDDMAHDFNGKYDMCLRFFFGLLKERGQLQISDPLFAHYKKEMLHNFFDYVCVLLIHCVREFNSQALLHDVIKYHVTGLPPIPILLEFWVEVMLMIMNVEGLKEKFEMELSGRCDEKVLRSLPEIFKSKKAMLRFSNLSDACCPALASVLSAKESFMSELDLGFNSITDRGVESLVLGLSDQDCNLNCNNIGDVGLKHLAGGLESPKCKLDTLKLSQCNIKREGGFHLASALQKNPGYLKWLDLSINKIGNKAANELFTKFDISRLTKLEIYCCGLTEKSFQRIYDAIQSKNTVLVELNLSNNDLKDAAADLIFSSLNCSRIEKLMLSRCGLTEQGCFFLSKSLPFVVAFACKELEQLGESTVEVKRLRELDLSMNKLGDHGVVHLLIGITNPFTRLRKLNLIECDLTCDCCSEVASYLLSSQCGLLELDLSSNNIQDMGIKKLCCQKLWPHSKCASFLHTALKTNRHLTQLFLMGNTLDDNGINVLLEMTKSTAYKLKTVE</sequence>
<evidence type="ECO:0000313" key="4">
    <source>
        <dbReference type="Proteomes" id="UP001460270"/>
    </source>
</evidence>
<name>A0AAW0PY25_9GOBI</name>
<dbReference type="PANTHER" id="PTHR24106">
    <property type="entry name" value="NACHT, LRR AND CARD DOMAINS-CONTAINING"/>
    <property type="match status" value="1"/>
</dbReference>
<dbReference type="AlphaFoldDB" id="A0AAW0PY25"/>
<dbReference type="Gene3D" id="3.80.10.10">
    <property type="entry name" value="Ribonuclease Inhibitor"/>
    <property type="match status" value="4"/>
</dbReference>
<dbReference type="SUPFAM" id="SSF52047">
    <property type="entry name" value="RNI-like"/>
    <property type="match status" value="2"/>
</dbReference>
<dbReference type="SMART" id="SM00367">
    <property type="entry name" value="LRR_CC"/>
    <property type="match status" value="4"/>
</dbReference>
<organism evidence="3 4">
    <name type="scientific">Mugilogobius chulae</name>
    <name type="common">yellowstripe goby</name>
    <dbReference type="NCBI Taxonomy" id="88201"/>
    <lineage>
        <taxon>Eukaryota</taxon>
        <taxon>Metazoa</taxon>
        <taxon>Chordata</taxon>
        <taxon>Craniata</taxon>
        <taxon>Vertebrata</taxon>
        <taxon>Euteleostomi</taxon>
        <taxon>Actinopterygii</taxon>
        <taxon>Neopterygii</taxon>
        <taxon>Teleostei</taxon>
        <taxon>Neoteleostei</taxon>
        <taxon>Acanthomorphata</taxon>
        <taxon>Gobiaria</taxon>
        <taxon>Gobiiformes</taxon>
        <taxon>Gobioidei</taxon>
        <taxon>Gobiidae</taxon>
        <taxon>Gobionellinae</taxon>
        <taxon>Mugilogobius</taxon>
    </lineage>
</organism>
<protein>
    <submittedName>
        <fullName evidence="3">Uncharacterized protein</fullName>
    </submittedName>
</protein>
<dbReference type="InterPro" id="IPR051261">
    <property type="entry name" value="NLR"/>
</dbReference>
<comment type="caution">
    <text evidence="3">The sequence shown here is derived from an EMBL/GenBank/DDBJ whole genome shotgun (WGS) entry which is preliminary data.</text>
</comment>
<keyword evidence="2" id="KW-0677">Repeat</keyword>
<dbReference type="InterPro" id="IPR001611">
    <property type="entry name" value="Leu-rich_rpt"/>
</dbReference>
<dbReference type="Pfam" id="PF13516">
    <property type="entry name" value="LRR_6"/>
    <property type="match status" value="6"/>
</dbReference>
<accession>A0AAW0PY25</accession>
<dbReference type="SMART" id="SM00368">
    <property type="entry name" value="LRR_RI"/>
    <property type="match status" value="9"/>
</dbReference>
<reference evidence="4" key="1">
    <citation type="submission" date="2024-04" db="EMBL/GenBank/DDBJ databases">
        <title>Salinicola lusitanus LLJ914,a marine bacterium isolated from the Okinawa Trough.</title>
        <authorList>
            <person name="Li J."/>
        </authorList>
    </citation>
    <scope>NUCLEOTIDE SEQUENCE [LARGE SCALE GENOMIC DNA]</scope>
</reference>
<keyword evidence="4" id="KW-1185">Reference proteome</keyword>
<evidence type="ECO:0000313" key="3">
    <source>
        <dbReference type="EMBL" id="KAK7930716.1"/>
    </source>
</evidence>
<dbReference type="Proteomes" id="UP001460270">
    <property type="component" value="Unassembled WGS sequence"/>
</dbReference>